<dbReference type="EMBL" id="POUB01000083">
    <property type="protein sequence ID" value="PZF98046.1"/>
    <property type="molecule type" value="Genomic_DNA"/>
</dbReference>
<dbReference type="SUPFAM" id="SSF51445">
    <property type="entry name" value="(Trans)glycosidases"/>
    <property type="match status" value="1"/>
</dbReference>
<dbReference type="Gene3D" id="3.90.400.10">
    <property type="entry name" value="Oligo-1,6-glucosidase, Domain 2"/>
    <property type="match status" value="1"/>
</dbReference>
<dbReference type="Proteomes" id="UP000248749">
    <property type="component" value="Unassembled WGS sequence"/>
</dbReference>
<comment type="similarity">
    <text evidence="1">Belongs to the glycosyl hydrolase 13 family.</text>
</comment>
<comment type="caution">
    <text evidence="4">The sequence shown here is derived from an EMBL/GenBank/DDBJ whole genome shotgun (WGS) entry which is preliminary data.</text>
</comment>
<dbReference type="FunFam" id="3.90.400.10:FF:000001">
    <property type="entry name" value="Maltase A3, isoform A"/>
    <property type="match status" value="1"/>
</dbReference>
<dbReference type="GO" id="GO:0004556">
    <property type="term" value="F:alpha-amylase activity"/>
    <property type="evidence" value="ECO:0007669"/>
    <property type="project" value="TreeGrafter"/>
</dbReference>
<evidence type="ECO:0000313" key="5">
    <source>
        <dbReference type="Proteomes" id="UP000248749"/>
    </source>
</evidence>
<gene>
    <name evidence="4" type="ORF">C1I99_14255</name>
</gene>
<reference evidence="4 5" key="1">
    <citation type="submission" date="2018-01" db="EMBL/GenBank/DDBJ databases">
        <title>Draft genome sequence of Salinispora sp. 13K206.</title>
        <authorList>
            <person name="Sahin N."/>
            <person name="Saygin H."/>
            <person name="Ay H."/>
        </authorList>
    </citation>
    <scope>NUCLEOTIDE SEQUENCE [LARGE SCALE GENOMIC DNA]</scope>
    <source>
        <strain evidence="4 5">13K206</strain>
    </source>
</reference>
<evidence type="ECO:0000256" key="2">
    <source>
        <dbReference type="ARBA" id="ARBA00023180"/>
    </source>
</evidence>
<protein>
    <submittedName>
        <fullName evidence="4">Alpha-amylase</fullName>
    </submittedName>
</protein>
<evidence type="ECO:0000313" key="4">
    <source>
        <dbReference type="EMBL" id="PZF98046.1"/>
    </source>
</evidence>
<evidence type="ECO:0000256" key="1">
    <source>
        <dbReference type="ARBA" id="ARBA00008061"/>
    </source>
</evidence>
<feature type="domain" description="Glycosyl hydrolase family 13 catalytic" evidence="3">
    <location>
        <begin position="23"/>
        <end position="408"/>
    </location>
</feature>
<name>A0A2W2DLJ3_9ACTN</name>
<dbReference type="Gene3D" id="3.20.20.80">
    <property type="entry name" value="Glycosidases"/>
    <property type="match status" value="2"/>
</dbReference>
<keyword evidence="5" id="KW-1185">Reference proteome</keyword>
<dbReference type="Pfam" id="PF00128">
    <property type="entry name" value="Alpha-amylase"/>
    <property type="match status" value="1"/>
</dbReference>
<accession>A0A2W2DLJ3</accession>
<dbReference type="GO" id="GO:0009313">
    <property type="term" value="P:oligosaccharide catabolic process"/>
    <property type="evidence" value="ECO:0007669"/>
    <property type="project" value="TreeGrafter"/>
</dbReference>
<dbReference type="AlphaFoldDB" id="A0A2W2DLJ3"/>
<dbReference type="PANTHER" id="PTHR10357:SF179">
    <property type="entry name" value="NEUTRAL AND BASIC AMINO ACID TRANSPORT PROTEIN RBAT"/>
    <property type="match status" value="1"/>
</dbReference>
<sequence length="543" mass="59945">MTVSNPTPLTSDADWWRSAVVYQVYVRSFADSNGDGIGDLQGIRERLPYLRDLGIDALWLTPFYTSPMIDGGYDVADYRDVDPMFGTLADFDHMITDAHALGLRIIVDLVPNHTSSAHPWFQAALAAGPGSAERERYLFADGKGEQGELPPNDWESIFGGPAWTRLDDGQWYLHLFDPAQPDLNWRHPQVRAEFEDVLRFWLDRGVDGFRIDVAHGMIKADGLPDVGFNSMTTGQRQSELLGKGRLPYFDQDEVHDIYRAWRPILDSYPGGRMAVAEAWAETPQRLARYIGPDELHQAFSFDFLDATWSADSFRKVVDTALAESTIVGAPTTWVLSNHDRQRHVTRYGDGAEGLRRARAAALLMLALPGCAYVYQGEELGLPEVLDLPDELRQDPAFLRIGESRDGCRVPIPWSGELAPYGFGPEGSELSWLPAPATWRDLSVAAQTGVPGSTLELYRTALRIRRAHPALAITGGITWLETEPGLLAFSRTAGDAVLTCVVNLSGVPALVDGYGEPIVASQALTGQDAGHLLPVDAAAWFERR</sequence>
<dbReference type="InterPro" id="IPR017853">
    <property type="entry name" value="GH"/>
</dbReference>
<dbReference type="PANTHER" id="PTHR10357">
    <property type="entry name" value="ALPHA-AMYLASE FAMILY MEMBER"/>
    <property type="match status" value="1"/>
</dbReference>
<dbReference type="RefSeq" id="WP_111134704.1">
    <property type="nucleotide sequence ID" value="NZ_POUB01000083.1"/>
</dbReference>
<organism evidence="4 5">
    <name type="scientific">Micromonospora deserti</name>
    <dbReference type="NCBI Taxonomy" id="2070366"/>
    <lineage>
        <taxon>Bacteria</taxon>
        <taxon>Bacillati</taxon>
        <taxon>Actinomycetota</taxon>
        <taxon>Actinomycetes</taxon>
        <taxon>Micromonosporales</taxon>
        <taxon>Micromonosporaceae</taxon>
        <taxon>Micromonospora</taxon>
    </lineage>
</organism>
<dbReference type="InterPro" id="IPR045857">
    <property type="entry name" value="O16G_dom_2"/>
</dbReference>
<dbReference type="SMART" id="SM00642">
    <property type="entry name" value="Aamy"/>
    <property type="match status" value="1"/>
</dbReference>
<proteinExistence type="inferred from homology"/>
<dbReference type="CDD" id="cd11332">
    <property type="entry name" value="AmyAc_OligoGlu_TS"/>
    <property type="match status" value="1"/>
</dbReference>
<evidence type="ECO:0000259" key="3">
    <source>
        <dbReference type="SMART" id="SM00642"/>
    </source>
</evidence>
<dbReference type="OrthoDB" id="9802433at2"/>
<dbReference type="InterPro" id="IPR006047">
    <property type="entry name" value="GH13_cat_dom"/>
</dbReference>
<keyword evidence="2" id="KW-0325">Glycoprotein</keyword>